<reference evidence="9 10" key="1">
    <citation type="journal article" date="2016" name="Nat. Commun.">
        <title>Extremotolerant tardigrade genome and improved radiotolerance of human cultured cells by tardigrade-unique protein.</title>
        <authorList>
            <person name="Hashimoto T."/>
            <person name="Horikawa D.D."/>
            <person name="Saito Y."/>
            <person name="Kuwahara H."/>
            <person name="Kozuka-Hata H."/>
            <person name="Shin-I T."/>
            <person name="Minakuchi Y."/>
            <person name="Ohishi K."/>
            <person name="Motoyama A."/>
            <person name="Aizu T."/>
            <person name="Enomoto A."/>
            <person name="Kondo K."/>
            <person name="Tanaka S."/>
            <person name="Hara Y."/>
            <person name="Koshikawa S."/>
            <person name="Sagara H."/>
            <person name="Miura T."/>
            <person name="Yokobori S."/>
            <person name="Miyagawa K."/>
            <person name="Suzuki Y."/>
            <person name="Kubo T."/>
            <person name="Oyama M."/>
            <person name="Kohara Y."/>
            <person name="Fujiyama A."/>
            <person name="Arakawa K."/>
            <person name="Katayama T."/>
            <person name="Toyoda A."/>
            <person name="Kunieda T."/>
        </authorList>
    </citation>
    <scope>NUCLEOTIDE SEQUENCE [LARGE SCALE GENOMIC DNA]</scope>
    <source>
        <strain evidence="9 10">YOKOZUNA-1</strain>
    </source>
</reference>
<evidence type="ECO:0000256" key="6">
    <source>
        <dbReference type="ARBA" id="ARBA00023132"/>
    </source>
</evidence>
<sequence>MDSFVSARSDFSSFYSAASHHAVSAEDLHLVLESDAWRSLFQGSSRRPTAHSSPASHGRRCSTSSVCQNLLDVRKTRVFFWCEDQNAVITVDVQEAELQRTTALECDFSPLFEVNSIVVSPGGASVLLVGQRGLSVLDVGPEENIPEAGRKIARCIAISERFFLNNPKITVVQCEWFPSRETHLAVLTSDSCLRFYRISSPSQPDLVVNLHGAVNKRSLHNFSAFAIVPTIEDKNGACPDGSTATVYALRTDGNVWTFDVSAGNEKIIGSSLTGPLLANAPFTSDMSQVATSIVCVQSVVPVILIASNKHQILHGILLDKDEADMENESRGLGVLTAKQELLFIERLELTTSSRSQQTRMPVSAKLLHCKTIPACYAYATERQIIGVAIPWLDDLSLLVKDEIDMVSLRQSVVRTVASLDPSAEADEVALITQRMVPSDSQSCLILSIATNGQVTIHNLRSVASSNQRQEFLLDPSMILPQFTDSQEFARRVKPSNEVPFDEFIENILRRDKSFPSFMYSNSDHLSSEELQDVVAQGMDVFREQYYDRQRTALEELNIRHSRNEARKKQLLKLLDDMENRAEDTNRQFANYMDHADYLENEAVELQARISSLQAEFSRANPVVTDAEKQLMEKLQSLESRMESVEELLLNVHEKLSYRERRIQEGGEVPLSVLLAQEEGDSSHRSRTNEELSRIRSLQERIKELTSKLNGM</sequence>
<dbReference type="PANTHER" id="PTHR13257:SF0">
    <property type="entry name" value="NUCLEAR PORE COMPLEX PROTEIN NUP88"/>
    <property type="match status" value="1"/>
</dbReference>
<keyword evidence="10" id="KW-1185">Reference proteome</keyword>
<evidence type="ECO:0000256" key="4">
    <source>
        <dbReference type="ARBA" id="ARBA00022927"/>
    </source>
</evidence>
<comment type="subcellular location">
    <subcellularLocation>
        <location evidence="1">Nucleus</location>
        <location evidence="1">Nuclear pore complex</location>
    </subcellularLocation>
</comment>
<dbReference type="GO" id="GO:0006406">
    <property type="term" value="P:mRNA export from nucleus"/>
    <property type="evidence" value="ECO:0007669"/>
    <property type="project" value="TreeGrafter"/>
</dbReference>
<evidence type="ECO:0000256" key="2">
    <source>
        <dbReference type="ARBA" id="ARBA00022448"/>
    </source>
</evidence>
<evidence type="ECO:0000256" key="1">
    <source>
        <dbReference type="ARBA" id="ARBA00004567"/>
    </source>
</evidence>
<keyword evidence="6" id="KW-0906">Nuclear pore complex</keyword>
<dbReference type="GO" id="GO:0006606">
    <property type="term" value="P:protein import into nucleus"/>
    <property type="evidence" value="ECO:0007669"/>
    <property type="project" value="TreeGrafter"/>
</dbReference>
<dbReference type="EMBL" id="BDGG01000003">
    <property type="protein sequence ID" value="GAU96679.1"/>
    <property type="molecule type" value="Genomic_DNA"/>
</dbReference>
<keyword evidence="3" id="KW-0509">mRNA transport</keyword>
<keyword evidence="2" id="KW-0813">Transport</keyword>
<protein>
    <recommendedName>
        <fullName evidence="11">Nucleoporin Nup88</fullName>
    </recommendedName>
</protein>
<evidence type="ECO:0000313" key="9">
    <source>
        <dbReference type="EMBL" id="GAU96679.1"/>
    </source>
</evidence>
<keyword evidence="7" id="KW-0539">Nucleus</keyword>
<dbReference type="InterPro" id="IPR037700">
    <property type="entry name" value="NUP88/NUP82"/>
</dbReference>
<accession>A0A1D1V4J5</accession>
<dbReference type="Proteomes" id="UP000186922">
    <property type="component" value="Unassembled WGS sequence"/>
</dbReference>
<keyword evidence="4" id="KW-0653">Protein transport</keyword>
<gene>
    <name evidence="9" type="primary">RvY_08091</name>
    <name evidence="9" type="synonym">RvY_08091.1</name>
    <name evidence="9" type="ORF">RvY_08091-1</name>
</gene>
<evidence type="ECO:0000256" key="3">
    <source>
        <dbReference type="ARBA" id="ARBA00022816"/>
    </source>
</evidence>
<dbReference type="SUPFAM" id="SSF50969">
    <property type="entry name" value="YVTN repeat-like/Quinoprotein amine dehydrogenase"/>
    <property type="match status" value="1"/>
</dbReference>
<dbReference type="OrthoDB" id="341482at2759"/>
<keyword evidence="5" id="KW-0811">Translocation</keyword>
<feature type="coiled-coil region" evidence="8">
    <location>
        <begin position="553"/>
        <end position="654"/>
    </location>
</feature>
<keyword evidence="8" id="KW-0175">Coiled coil</keyword>
<evidence type="ECO:0000256" key="7">
    <source>
        <dbReference type="ARBA" id="ARBA00023242"/>
    </source>
</evidence>
<dbReference type="InterPro" id="IPR019321">
    <property type="entry name" value="Nucleoporin_Nup88"/>
</dbReference>
<evidence type="ECO:0000256" key="5">
    <source>
        <dbReference type="ARBA" id="ARBA00023010"/>
    </source>
</evidence>
<dbReference type="STRING" id="947166.A0A1D1V4J5"/>
<dbReference type="GO" id="GO:0000056">
    <property type="term" value="P:ribosomal small subunit export from nucleus"/>
    <property type="evidence" value="ECO:0007669"/>
    <property type="project" value="InterPro"/>
</dbReference>
<dbReference type="GO" id="GO:0005643">
    <property type="term" value="C:nuclear pore"/>
    <property type="evidence" value="ECO:0007669"/>
    <property type="project" value="UniProtKB-SubCell"/>
</dbReference>
<evidence type="ECO:0000256" key="8">
    <source>
        <dbReference type="SAM" id="Coils"/>
    </source>
</evidence>
<organism evidence="9 10">
    <name type="scientific">Ramazzottius varieornatus</name>
    <name type="common">Water bear</name>
    <name type="synonym">Tardigrade</name>
    <dbReference type="NCBI Taxonomy" id="947166"/>
    <lineage>
        <taxon>Eukaryota</taxon>
        <taxon>Metazoa</taxon>
        <taxon>Ecdysozoa</taxon>
        <taxon>Tardigrada</taxon>
        <taxon>Eutardigrada</taxon>
        <taxon>Parachela</taxon>
        <taxon>Hypsibioidea</taxon>
        <taxon>Ramazzottiidae</taxon>
        <taxon>Ramazzottius</taxon>
    </lineage>
</organism>
<comment type="caution">
    <text evidence="9">The sequence shown here is derived from an EMBL/GenBank/DDBJ whole genome shotgun (WGS) entry which is preliminary data.</text>
</comment>
<proteinExistence type="predicted"/>
<dbReference type="GO" id="GO:0000055">
    <property type="term" value="P:ribosomal large subunit export from nucleus"/>
    <property type="evidence" value="ECO:0007669"/>
    <property type="project" value="InterPro"/>
</dbReference>
<evidence type="ECO:0000313" key="10">
    <source>
        <dbReference type="Proteomes" id="UP000186922"/>
    </source>
</evidence>
<dbReference type="GO" id="GO:0017056">
    <property type="term" value="F:structural constituent of nuclear pore"/>
    <property type="evidence" value="ECO:0007669"/>
    <property type="project" value="InterPro"/>
</dbReference>
<evidence type="ECO:0008006" key="11">
    <source>
        <dbReference type="Google" id="ProtNLM"/>
    </source>
</evidence>
<dbReference type="PANTHER" id="PTHR13257">
    <property type="entry name" value="NUCLEOPORIN NUP84-RELATED"/>
    <property type="match status" value="1"/>
</dbReference>
<dbReference type="InterPro" id="IPR011044">
    <property type="entry name" value="Quino_amine_DH_bsu"/>
</dbReference>
<dbReference type="Pfam" id="PF10168">
    <property type="entry name" value="Nup88"/>
    <property type="match status" value="1"/>
</dbReference>
<name>A0A1D1V4J5_RAMVA</name>
<dbReference type="AlphaFoldDB" id="A0A1D1V4J5"/>